<evidence type="ECO:0000313" key="1">
    <source>
        <dbReference type="EMBL" id="DAE24195.1"/>
    </source>
</evidence>
<accession>A0A8S5QZC4</accession>
<protein>
    <submittedName>
        <fullName evidence="1">RNA-binding protein</fullName>
    </submittedName>
</protein>
<proteinExistence type="predicted"/>
<dbReference type="EMBL" id="BK015770">
    <property type="protein sequence ID" value="DAE24195.1"/>
    <property type="molecule type" value="Genomic_DNA"/>
</dbReference>
<name>A0A8S5QZC4_9CAUD</name>
<organism evidence="1">
    <name type="scientific">Caudovirales sp. ctNZz8</name>
    <dbReference type="NCBI Taxonomy" id="2826772"/>
    <lineage>
        <taxon>Viruses</taxon>
        <taxon>Duplodnaviria</taxon>
        <taxon>Heunggongvirae</taxon>
        <taxon>Uroviricota</taxon>
        <taxon>Caudoviricetes</taxon>
    </lineage>
</organism>
<reference evidence="1" key="1">
    <citation type="journal article" date="2021" name="Proc. Natl. Acad. Sci. U.S.A.">
        <title>A Catalog of Tens of Thousands of Viruses from Human Metagenomes Reveals Hidden Associations with Chronic Diseases.</title>
        <authorList>
            <person name="Tisza M.J."/>
            <person name="Buck C.B."/>
        </authorList>
    </citation>
    <scope>NUCLEOTIDE SEQUENCE</scope>
    <source>
        <strain evidence="1">CtNZz8</strain>
    </source>
</reference>
<sequence length="66" mass="7567">MAYYWTCPNCGSNNDPGERCDCHGEEKREVAPLHRERPRANAYPQLVYQPLCAKSSGEEVLPWQKS</sequence>